<evidence type="ECO:0000256" key="1">
    <source>
        <dbReference type="ARBA" id="ARBA00023015"/>
    </source>
</evidence>
<sequence length="146" mass="16826">MTTLYLNEISDNLYLLLLSLNRHIFNPTVLTKKFNVPHSHIKVLFYLIHHGPISISKMAKELCISKPNMTPVIDKLVEEGLVTRDYDPTDRRVILIQTTPKALEFLKETQDYVKEIIKEKLSSLNDEDINTLSTSLESLLSVIKKF</sequence>
<dbReference type="InterPro" id="IPR036388">
    <property type="entry name" value="WH-like_DNA-bd_sf"/>
</dbReference>
<accession>A0A173XED4</accession>
<keyword evidence="3" id="KW-0804">Transcription</keyword>
<dbReference type="InterPro" id="IPR011991">
    <property type="entry name" value="ArsR-like_HTH"/>
</dbReference>
<dbReference type="Proteomes" id="UP000095558">
    <property type="component" value="Unassembled WGS sequence"/>
</dbReference>
<proteinExistence type="predicted"/>
<evidence type="ECO:0000259" key="4">
    <source>
        <dbReference type="PROSITE" id="PS50995"/>
    </source>
</evidence>
<keyword evidence="2" id="KW-0238">DNA-binding</keyword>
<dbReference type="AlphaFoldDB" id="A0A173XED4"/>
<dbReference type="PROSITE" id="PS50995">
    <property type="entry name" value="HTH_MARR_2"/>
    <property type="match status" value="1"/>
</dbReference>
<protein>
    <submittedName>
        <fullName evidence="5">MarR family transcriptional regulator</fullName>
    </submittedName>
</protein>
<dbReference type="EMBL" id="CYZV01000001">
    <property type="protein sequence ID" value="CUN48728.1"/>
    <property type="molecule type" value="Genomic_DNA"/>
</dbReference>
<evidence type="ECO:0000256" key="2">
    <source>
        <dbReference type="ARBA" id="ARBA00023125"/>
    </source>
</evidence>
<gene>
    <name evidence="5" type="primary">ohrR_1</name>
    <name evidence="5" type="ORF">ERS852470_00033</name>
</gene>
<dbReference type="PRINTS" id="PR00598">
    <property type="entry name" value="HTHMARR"/>
</dbReference>
<dbReference type="PANTHER" id="PTHR42756:SF1">
    <property type="entry name" value="TRANSCRIPTIONAL REPRESSOR OF EMRAB OPERON"/>
    <property type="match status" value="1"/>
</dbReference>
<name>A0A173XED4_9CLOT</name>
<dbReference type="Pfam" id="PF01047">
    <property type="entry name" value="MarR"/>
    <property type="match status" value="1"/>
</dbReference>
<dbReference type="CDD" id="cd00090">
    <property type="entry name" value="HTH_ARSR"/>
    <property type="match status" value="1"/>
</dbReference>
<feature type="domain" description="HTH marR-type" evidence="4">
    <location>
        <begin position="10"/>
        <end position="146"/>
    </location>
</feature>
<reference evidence="5 6" key="1">
    <citation type="submission" date="2015-09" db="EMBL/GenBank/DDBJ databases">
        <authorList>
            <consortium name="Pathogen Informatics"/>
        </authorList>
    </citation>
    <scope>NUCLEOTIDE SEQUENCE [LARGE SCALE GENOMIC DNA]</scope>
    <source>
        <strain evidence="5 6">2789STDY5834855</strain>
    </source>
</reference>
<dbReference type="GO" id="GO:0003677">
    <property type="term" value="F:DNA binding"/>
    <property type="evidence" value="ECO:0007669"/>
    <property type="project" value="UniProtKB-KW"/>
</dbReference>
<dbReference type="GeneID" id="83010663"/>
<dbReference type="SMART" id="SM00347">
    <property type="entry name" value="HTH_MARR"/>
    <property type="match status" value="1"/>
</dbReference>
<dbReference type="Gene3D" id="1.10.10.10">
    <property type="entry name" value="Winged helix-like DNA-binding domain superfamily/Winged helix DNA-binding domain"/>
    <property type="match status" value="1"/>
</dbReference>
<evidence type="ECO:0000313" key="5">
    <source>
        <dbReference type="EMBL" id="CUN48728.1"/>
    </source>
</evidence>
<dbReference type="OrthoDB" id="166070at2"/>
<dbReference type="GO" id="GO:0003700">
    <property type="term" value="F:DNA-binding transcription factor activity"/>
    <property type="evidence" value="ECO:0007669"/>
    <property type="project" value="InterPro"/>
</dbReference>
<evidence type="ECO:0000256" key="3">
    <source>
        <dbReference type="ARBA" id="ARBA00023163"/>
    </source>
</evidence>
<dbReference type="PANTHER" id="PTHR42756">
    <property type="entry name" value="TRANSCRIPTIONAL REGULATOR, MARR"/>
    <property type="match status" value="1"/>
</dbReference>
<keyword evidence="1" id="KW-0805">Transcription regulation</keyword>
<organism evidence="5 6">
    <name type="scientific">Clostridium disporicum</name>
    <dbReference type="NCBI Taxonomy" id="84024"/>
    <lineage>
        <taxon>Bacteria</taxon>
        <taxon>Bacillati</taxon>
        <taxon>Bacillota</taxon>
        <taxon>Clostridia</taxon>
        <taxon>Eubacteriales</taxon>
        <taxon>Clostridiaceae</taxon>
        <taxon>Clostridium</taxon>
    </lineage>
</organism>
<dbReference type="InterPro" id="IPR036390">
    <property type="entry name" value="WH_DNA-bd_sf"/>
</dbReference>
<evidence type="ECO:0000313" key="6">
    <source>
        <dbReference type="Proteomes" id="UP000095558"/>
    </source>
</evidence>
<dbReference type="SUPFAM" id="SSF46785">
    <property type="entry name" value="Winged helix' DNA-binding domain"/>
    <property type="match status" value="1"/>
</dbReference>
<dbReference type="RefSeq" id="WP_042394551.1">
    <property type="nucleotide sequence ID" value="NZ_CYYT01000008.1"/>
</dbReference>
<dbReference type="InterPro" id="IPR000835">
    <property type="entry name" value="HTH_MarR-typ"/>
</dbReference>